<dbReference type="KEGG" id="ctai:NCTC12078_00618"/>
<evidence type="ECO:0000313" key="1">
    <source>
        <dbReference type="EMBL" id="VFB02641.1"/>
    </source>
</evidence>
<dbReference type="Proteomes" id="UP000290013">
    <property type="component" value="Chromosome"/>
</dbReference>
<dbReference type="RefSeq" id="WP_130913436.1">
    <property type="nucleotide sequence ID" value="NZ_LR215974.1"/>
</dbReference>
<accession>A0A4U8W8R9</accession>
<evidence type="ECO:0000313" key="2">
    <source>
        <dbReference type="Proteomes" id="UP000290013"/>
    </source>
</evidence>
<gene>
    <name evidence="1" type="ORF">NCTC12078_00618</name>
</gene>
<protein>
    <submittedName>
        <fullName evidence="1">Uncharacterized protein</fullName>
    </submittedName>
</protein>
<dbReference type="AlphaFoldDB" id="A0A4U8W8R9"/>
<proteinExistence type="predicted"/>
<sequence>MKKIAAITILSVLLINCNKKTDTANSTANSDSLPMNTETESEKQIDTLGAKTYCYMSVTGKDSVFVSIDDNLGTLSGKMSYKNFEKDSSKGELSGFKSGDTLKVTYEFASEGMTSKRDIFFIQKDNMLIEGIGNQKDDNGIMRYADEKKIDYKGGQNLKSADCKMVAKALK</sequence>
<organism evidence="1 2">
    <name type="scientific">Chryseobacterium taihuense</name>
    <dbReference type="NCBI Taxonomy" id="1141221"/>
    <lineage>
        <taxon>Bacteria</taxon>
        <taxon>Pseudomonadati</taxon>
        <taxon>Bacteroidota</taxon>
        <taxon>Flavobacteriia</taxon>
        <taxon>Flavobacteriales</taxon>
        <taxon>Weeksellaceae</taxon>
        <taxon>Chryseobacterium group</taxon>
        <taxon>Chryseobacterium</taxon>
    </lineage>
</organism>
<dbReference type="EMBL" id="LR215974">
    <property type="protein sequence ID" value="VFB02641.1"/>
    <property type="molecule type" value="Genomic_DNA"/>
</dbReference>
<reference evidence="1 2" key="1">
    <citation type="submission" date="2019-02" db="EMBL/GenBank/DDBJ databases">
        <authorList>
            <consortium name="Pathogen Informatics"/>
        </authorList>
    </citation>
    <scope>NUCLEOTIDE SEQUENCE [LARGE SCALE GENOMIC DNA]</scope>
    <source>
        <strain evidence="1 2">3012STDY6944375</strain>
    </source>
</reference>
<name>A0A4U8W8R9_9FLAO</name>